<evidence type="ECO:0000313" key="2">
    <source>
        <dbReference type="Proteomes" id="UP000243723"/>
    </source>
</evidence>
<dbReference type="Proteomes" id="UP000243723">
    <property type="component" value="Unassembled WGS sequence"/>
</dbReference>
<keyword evidence="2" id="KW-1185">Reference proteome</keyword>
<sequence>MRAERSHKPDPKTWTIAPGCPDPCDLNDFIKHIWAPLGPRKYPPPKDLTLNIPDAFDLTKASNVKAITDVIEAVEYEAYDSNGQVVRTREGRILRHWLTGQINPSNVMTGLKAGADKDKYFDLMGKVGNVFYEAQKALGPNMPDSSKKIFTMAETSGLAVQDVRRSEYDYWKTADKYNIGPTWLVYQYMDVRGNSGLIPPWPALDSMATLLAHIEYGEDVNKDLNDLDERYRKDSAGKAHAGMLDQVGVSLKGMTCGK</sequence>
<proteinExistence type="predicted"/>
<accession>A0A2P7YKZ6</accession>
<gene>
    <name evidence="1" type="ORF">B9Z65_1816</name>
</gene>
<protein>
    <submittedName>
        <fullName evidence="1">Uncharacterized protein</fullName>
    </submittedName>
</protein>
<organism evidence="1 2">
    <name type="scientific">Elsinoe australis</name>
    <dbReference type="NCBI Taxonomy" id="40998"/>
    <lineage>
        <taxon>Eukaryota</taxon>
        <taxon>Fungi</taxon>
        <taxon>Dikarya</taxon>
        <taxon>Ascomycota</taxon>
        <taxon>Pezizomycotina</taxon>
        <taxon>Dothideomycetes</taxon>
        <taxon>Dothideomycetidae</taxon>
        <taxon>Myriangiales</taxon>
        <taxon>Elsinoaceae</taxon>
        <taxon>Elsinoe</taxon>
    </lineage>
</organism>
<evidence type="ECO:0000313" key="1">
    <source>
        <dbReference type="EMBL" id="PSK36633.1"/>
    </source>
</evidence>
<dbReference type="AlphaFoldDB" id="A0A2P7YKZ6"/>
<comment type="caution">
    <text evidence="1">The sequence shown here is derived from an EMBL/GenBank/DDBJ whole genome shotgun (WGS) entry which is preliminary data.</text>
</comment>
<dbReference type="EMBL" id="NHZQ01000419">
    <property type="protein sequence ID" value="PSK36633.1"/>
    <property type="molecule type" value="Genomic_DNA"/>
</dbReference>
<reference evidence="1 2" key="1">
    <citation type="submission" date="2017-05" db="EMBL/GenBank/DDBJ databases">
        <title>Draft genome sequence of Elsinoe australis.</title>
        <authorList>
            <person name="Cheng Q."/>
        </authorList>
    </citation>
    <scope>NUCLEOTIDE SEQUENCE [LARGE SCALE GENOMIC DNA]</scope>
    <source>
        <strain evidence="1 2">NL1</strain>
    </source>
</reference>
<name>A0A2P7YKZ6_9PEZI</name>